<reference evidence="2" key="1">
    <citation type="journal article" date="2019" name="Int. J. Syst. Evol. Microbiol.">
        <title>The Global Catalogue of Microorganisms (GCM) 10K type strain sequencing project: providing services to taxonomists for standard genome sequencing and annotation.</title>
        <authorList>
            <consortium name="The Broad Institute Genomics Platform"/>
            <consortium name="The Broad Institute Genome Sequencing Center for Infectious Disease"/>
            <person name="Wu L."/>
            <person name="Ma J."/>
        </authorList>
    </citation>
    <scope>NUCLEOTIDE SEQUENCE [LARGE SCALE GENOMIC DNA]</scope>
    <source>
        <strain evidence="2">JCM 16898</strain>
    </source>
</reference>
<gene>
    <name evidence="1" type="ORF">GCM10022222_39690</name>
</gene>
<name>A0ABP6WK97_9PSEU</name>
<proteinExistence type="predicted"/>
<accession>A0ABP6WK97</accession>
<evidence type="ECO:0000313" key="1">
    <source>
        <dbReference type="EMBL" id="GAA3552145.1"/>
    </source>
</evidence>
<evidence type="ECO:0000313" key="2">
    <source>
        <dbReference type="Proteomes" id="UP001500689"/>
    </source>
</evidence>
<comment type="caution">
    <text evidence="1">The sequence shown here is derived from an EMBL/GenBank/DDBJ whole genome shotgun (WGS) entry which is preliminary data.</text>
</comment>
<sequence>MALLQQHAFEALPDTLVQRQVSEEVLRVGDRQQLRQFAARLDHRDRTRRRRVAALLDPQSVDKVSQILGEPVLSLPRRTGGDL</sequence>
<dbReference type="EMBL" id="BAAAZN010000008">
    <property type="protein sequence ID" value="GAA3552145.1"/>
    <property type="molecule type" value="Genomic_DNA"/>
</dbReference>
<dbReference type="Proteomes" id="UP001500689">
    <property type="component" value="Unassembled WGS sequence"/>
</dbReference>
<keyword evidence="2" id="KW-1185">Reference proteome</keyword>
<protein>
    <submittedName>
        <fullName evidence="1">Uncharacterized protein</fullName>
    </submittedName>
</protein>
<organism evidence="1 2">
    <name type="scientific">Amycolatopsis ultiminotia</name>
    <dbReference type="NCBI Taxonomy" id="543629"/>
    <lineage>
        <taxon>Bacteria</taxon>
        <taxon>Bacillati</taxon>
        <taxon>Actinomycetota</taxon>
        <taxon>Actinomycetes</taxon>
        <taxon>Pseudonocardiales</taxon>
        <taxon>Pseudonocardiaceae</taxon>
        <taxon>Amycolatopsis</taxon>
    </lineage>
</organism>